<protein>
    <submittedName>
        <fullName evidence="1">Uncharacterized protein</fullName>
    </submittedName>
</protein>
<sequence>MAAVIGVAALSEEVFSMITLFLNAEEALALSYTCIHCYICLSRDNSALWRRYLETGTHRVRPQAGTTCTKALSVEPSNFRLVVAVLARSDWRYRKGKIAKFLEGGEAIRRFYPTGCRKDTLLRVDPVCLKEFSAKQRTQSSSHRRLAFSKGSCGVASANASILTRLVVRGDEGSLRRTLKRTGTQLSTRDRVRAIEGALGAERVTTEMAACICMVLDEASGPMLVEWASPSGDTALHVASRYGHLALAERVMACLNNEDTAEAFANRRNLLGETAAHVALDCNQAPIAMMLVDKYGLNTRLADQAGRTVMSLLSKEKAGGAIPRV</sequence>
<accession>A0A7J6NQU8</accession>
<dbReference type="Pfam" id="PF00023">
    <property type="entry name" value="Ank"/>
    <property type="match status" value="1"/>
</dbReference>
<dbReference type="OrthoDB" id="242257at2759"/>
<name>A0A7J6NQU8_PEROL</name>
<dbReference type="Gene3D" id="1.25.40.20">
    <property type="entry name" value="Ankyrin repeat-containing domain"/>
    <property type="match status" value="1"/>
</dbReference>
<gene>
    <name evidence="1" type="ORF">FOZ60_006547</name>
</gene>
<evidence type="ECO:0000313" key="2">
    <source>
        <dbReference type="Proteomes" id="UP000541610"/>
    </source>
</evidence>
<dbReference type="EMBL" id="JABANP010000263">
    <property type="protein sequence ID" value="KAF4685431.1"/>
    <property type="molecule type" value="Genomic_DNA"/>
</dbReference>
<dbReference type="SUPFAM" id="SSF48403">
    <property type="entry name" value="Ankyrin repeat"/>
    <property type="match status" value="1"/>
</dbReference>
<dbReference type="Proteomes" id="UP000541610">
    <property type="component" value="Unassembled WGS sequence"/>
</dbReference>
<comment type="caution">
    <text evidence="1">The sequence shown here is derived from an EMBL/GenBank/DDBJ whole genome shotgun (WGS) entry which is preliminary data.</text>
</comment>
<organism evidence="1 2">
    <name type="scientific">Perkinsus olseni</name>
    <name type="common">Perkinsus atlanticus</name>
    <dbReference type="NCBI Taxonomy" id="32597"/>
    <lineage>
        <taxon>Eukaryota</taxon>
        <taxon>Sar</taxon>
        <taxon>Alveolata</taxon>
        <taxon>Perkinsozoa</taxon>
        <taxon>Perkinsea</taxon>
        <taxon>Perkinsida</taxon>
        <taxon>Perkinsidae</taxon>
        <taxon>Perkinsus</taxon>
    </lineage>
</organism>
<reference evidence="1 2" key="1">
    <citation type="submission" date="2020-04" db="EMBL/GenBank/DDBJ databases">
        <title>Perkinsus olseni comparative genomics.</title>
        <authorList>
            <person name="Bogema D.R."/>
        </authorList>
    </citation>
    <scope>NUCLEOTIDE SEQUENCE [LARGE SCALE GENOMIC DNA]</scope>
    <source>
        <strain evidence="1">00978-12</strain>
    </source>
</reference>
<proteinExistence type="predicted"/>
<dbReference type="InterPro" id="IPR002110">
    <property type="entry name" value="Ankyrin_rpt"/>
</dbReference>
<dbReference type="AlphaFoldDB" id="A0A7J6NQU8"/>
<evidence type="ECO:0000313" key="1">
    <source>
        <dbReference type="EMBL" id="KAF4685431.1"/>
    </source>
</evidence>
<dbReference type="InterPro" id="IPR036770">
    <property type="entry name" value="Ankyrin_rpt-contain_sf"/>
</dbReference>